<dbReference type="Proteomes" id="UP000694863">
    <property type="component" value="Unplaced"/>
</dbReference>
<evidence type="ECO:0000313" key="2">
    <source>
        <dbReference type="RefSeq" id="XP_045155207.1"/>
    </source>
</evidence>
<keyword evidence="1" id="KW-1185">Reference proteome</keyword>
<organism evidence="1 2">
    <name type="scientific">Echinops telfairi</name>
    <name type="common">Lesser hedgehog tenrec</name>
    <dbReference type="NCBI Taxonomy" id="9371"/>
    <lineage>
        <taxon>Eukaryota</taxon>
        <taxon>Metazoa</taxon>
        <taxon>Chordata</taxon>
        <taxon>Craniata</taxon>
        <taxon>Vertebrata</taxon>
        <taxon>Euteleostomi</taxon>
        <taxon>Mammalia</taxon>
        <taxon>Eutheria</taxon>
        <taxon>Afrotheria</taxon>
        <taxon>Tenrecidae</taxon>
        <taxon>Tenrecinae</taxon>
        <taxon>Echinops</taxon>
    </lineage>
</organism>
<evidence type="ECO:0000313" key="1">
    <source>
        <dbReference type="Proteomes" id="UP000694863"/>
    </source>
</evidence>
<accession>A0AC55DTZ0</accession>
<proteinExistence type="predicted"/>
<reference evidence="2" key="1">
    <citation type="submission" date="2025-08" db="UniProtKB">
        <authorList>
            <consortium name="RefSeq"/>
        </authorList>
    </citation>
    <scope>IDENTIFICATION</scope>
</reference>
<gene>
    <name evidence="2" type="primary">IQCC</name>
</gene>
<sequence length="434" mass="48208">MESEQSLRKLSALQARVRGFLTRRHFRSLRAEYEATVREIEGDLSTVQWAEGCIPRPQFLPEVKFRHTWKAEERVSHPERSHFPCKEPKEVTLKKSEGSAADTGTVLCPEVRPQLPAEQTKKLREDSGDSTGVGSPEATDPGLPCSRLELQHLHSHLAMELLWLQQAINSRKEYLILKQTLSSQEEDQRRDGLCVCPGHVGQACERAHTQPSPPLKGQSYRDRTTGKLDHGDDSCWRGKSQPHKSPDKTTTGAERRAWCHGKTGHQLSTPSDDQTMGDKFTKEPSLREQASRGPRLQLMNHLEDQMPRGLQPRGHCSEKARGQLLELSGDPGNKNTSPRGPECQKSGGQRAGPVASAFPKDHVIWDGTLAGAAHGGQDLCKTKPPKGQTSSDRTSTDGASSESSHKGWTNQRTVPWKSRSPEYLSATGEDHWRG</sequence>
<name>A0AC55DTZ0_ECHTE</name>
<protein>
    <submittedName>
        <fullName evidence="2">IQ domain-containing protein C isoform X2</fullName>
    </submittedName>
</protein>
<dbReference type="RefSeq" id="XP_045155207.1">
    <property type="nucleotide sequence ID" value="XM_045299272.1"/>
</dbReference>